<evidence type="ECO:0000256" key="1">
    <source>
        <dbReference type="ARBA" id="ARBA00004752"/>
    </source>
</evidence>
<protein>
    <recommendedName>
        <fullName evidence="10">peptidoglycan glycosyltransferase</fullName>
        <ecNumber evidence="10">2.4.99.28</ecNumber>
    </recommendedName>
</protein>
<keyword evidence="5" id="KW-0645">Protease</keyword>
<evidence type="ECO:0000313" key="16">
    <source>
        <dbReference type="Proteomes" id="UP000557717"/>
    </source>
</evidence>
<organism evidence="15 16">
    <name type="scientific">Haloferula luteola</name>
    <dbReference type="NCBI Taxonomy" id="595692"/>
    <lineage>
        <taxon>Bacteria</taxon>
        <taxon>Pseudomonadati</taxon>
        <taxon>Verrucomicrobiota</taxon>
        <taxon>Verrucomicrobiia</taxon>
        <taxon>Verrucomicrobiales</taxon>
        <taxon>Verrucomicrobiaceae</taxon>
        <taxon>Haloferula</taxon>
    </lineage>
</organism>
<dbReference type="EC" id="2.4.99.28" evidence="10"/>
<evidence type="ECO:0000256" key="10">
    <source>
        <dbReference type="ARBA" id="ARBA00044770"/>
    </source>
</evidence>
<evidence type="ECO:0000256" key="3">
    <source>
        <dbReference type="ARBA" id="ARBA00007739"/>
    </source>
</evidence>
<dbReference type="GO" id="GO:0004180">
    <property type="term" value="F:carboxypeptidase activity"/>
    <property type="evidence" value="ECO:0007669"/>
    <property type="project" value="UniProtKB-KW"/>
</dbReference>
<evidence type="ECO:0000256" key="12">
    <source>
        <dbReference type="SAM" id="Phobius"/>
    </source>
</evidence>
<dbReference type="GO" id="GO:0009252">
    <property type="term" value="P:peptidoglycan biosynthetic process"/>
    <property type="evidence" value="ECO:0007669"/>
    <property type="project" value="TreeGrafter"/>
</dbReference>
<gene>
    <name evidence="15" type="ORF">HNR46_002822</name>
</gene>
<keyword evidence="4" id="KW-0121">Carboxypeptidase</keyword>
<accession>A0A840V6C0</accession>
<dbReference type="InterPro" id="IPR050396">
    <property type="entry name" value="Glycosyltr_51/Transpeptidase"/>
</dbReference>
<evidence type="ECO:0000256" key="7">
    <source>
        <dbReference type="ARBA" id="ARBA00022679"/>
    </source>
</evidence>
<proteinExistence type="inferred from homology"/>
<dbReference type="GO" id="GO:0030288">
    <property type="term" value="C:outer membrane-bounded periplasmic space"/>
    <property type="evidence" value="ECO:0007669"/>
    <property type="project" value="TreeGrafter"/>
</dbReference>
<keyword evidence="7 15" id="KW-0808">Transferase</keyword>
<dbReference type="PANTHER" id="PTHR32282:SF33">
    <property type="entry name" value="PEPTIDOGLYCAN GLYCOSYLTRANSFERASE"/>
    <property type="match status" value="1"/>
</dbReference>
<comment type="catalytic activity">
    <reaction evidence="11">
        <text>[GlcNAc-(1-&gt;4)-Mur2Ac(oyl-L-Ala-gamma-D-Glu-L-Lys-D-Ala-D-Ala)](n)-di-trans,octa-cis-undecaprenyl diphosphate + beta-D-GlcNAc-(1-&gt;4)-Mur2Ac(oyl-L-Ala-gamma-D-Glu-L-Lys-D-Ala-D-Ala)-di-trans,octa-cis-undecaprenyl diphosphate = [GlcNAc-(1-&gt;4)-Mur2Ac(oyl-L-Ala-gamma-D-Glu-L-Lys-D-Ala-D-Ala)](n+1)-di-trans,octa-cis-undecaprenyl diphosphate + di-trans,octa-cis-undecaprenyl diphosphate + H(+)</text>
        <dbReference type="Rhea" id="RHEA:23708"/>
        <dbReference type="Rhea" id="RHEA-COMP:9602"/>
        <dbReference type="Rhea" id="RHEA-COMP:9603"/>
        <dbReference type="ChEBI" id="CHEBI:15378"/>
        <dbReference type="ChEBI" id="CHEBI:58405"/>
        <dbReference type="ChEBI" id="CHEBI:60033"/>
        <dbReference type="ChEBI" id="CHEBI:78435"/>
        <dbReference type="EC" id="2.4.99.28"/>
    </reaction>
</comment>
<evidence type="ECO:0000256" key="2">
    <source>
        <dbReference type="ARBA" id="ARBA00007090"/>
    </source>
</evidence>
<dbReference type="InterPro" id="IPR023346">
    <property type="entry name" value="Lysozyme-like_dom_sf"/>
</dbReference>
<evidence type="ECO:0000256" key="5">
    <source>
        <dbReference type="ARBA" id="ARBA00022670"/>
    </source>
</evidence>
<keyword evidence="9" id="KW-0511">Multifunctional enzyme</keyword>
<comment type="pathway">
    <text evidence="1">Cell wall biogenesis; peptidoglycan biosynthesis.</text>
</comment>
<dbReference type="InterPro" id="IPR001264">
    <property type="entry name" value="Glyco_trans_51"/>
</dbReference>
<dbReference type="Gene3D" id="3.40.710.10">
    <property type="entry name" value="DD-peptidase/beta-lactamase superfamily"/>
    <property type="match status" value="1"/>
</dbReference>
<evidence type="ECO:0000256" key="6">
    <source>
        <dbReference type="ARBA" id="ARBA00022676"/>
    </source>
</evidence>
<evidence type="ECO:0000256" key="9">
    <source>
        <dbReference type="ARBA" id="ARBA00023268"/>
    </source>
</evidence>
<dbReference type="Pfam" id="PF00905">
    <property type="entry name" value="Transpeptidase"/>
    <property type="match status" value="1"/>
</dbReference>
<dbReference type="InterPro" id="IPR036950">
    <property type="entry name" value="PBP_transglycosylase"/>
</dbReference>
<comment type="similarity">
    <text evidence="3">In the N-terminal section; belongs to the glycosyltransferase 51 family.</text>
</comment>
<dbReference type="PANTHER" id="PTHR32282">
    <property type="entry name" value="BINDING PROTEIN TRANSPEPTIDASE, PUTATIVE-RELATED"/>
    <property type="match status" value="1"/>
</dbReference>
<evidence type="ECO:0000313" key="15">
    <source>
        <dbReference type="EMBL" id="MBB5352576.1"/>
    </source>
</evidence>
<keyword evidence="12" id="KW-0812">Transmembrane</keyword>
<dbReference type="InterPro" id="IPR012338">
    <property type="entry name" value="Beta-lactam/transpept-like"/>
</dbReference>
<evidence type="ECO:0000256" key="8">
    <source>
        <dbReference type="ARBA" id="ARBA00022801"/>
    </source>
</evidence>
<dbReference type="EMBL" id="JACHFD010000013">
    <property type="protein sequence ID" value="MBB5352576.1"/>
    <property type="molecule type" value="Genomic_DNA"/>
</dbReference>
<keyword evidence="6 15" id="KW-0328">Glycosyltransferase</keyword>
<dbReference type="SUPFAM" id="SSF53955">
    <property type="entry name" value="Lysozyme-like"/>
    <property type="match status" value="1"/>
</dbReference>
<dbReference type="GO" id="GO:0008955">
    <property type="term" value="F:peptidoglycan glycosyltransferase activity"/>
    <property type="evidence" value="ECO:0007669"/>
    <property type="project" value="UniProtKB-EC"/>
</dbReference>
<comment type="caution">
    <text evidence="15">The sequence shown here is derived from an EMBL/GenBank/DDBJ whole genome shotgun (WGS) entry which is preliminary data.</text>
</comment>
<evidence type="ECO:0000259" key="13">
    <source>
        <dbReference type="Pfam" id="PF00905"/>
    </source>
</evidence>
<keyword evidence="8 15" id="KW-0378">Hydrolase</keyword>
<sequence>MSKATQAVRNKRRRPIFFKRKGFWMGVLVLLVVIGVAGWMVADRMLEPYRQRAMEYDLSLVDKVEVPSVILGHDGGEVGRVFVQNRSVIGIDQVPERFISALRAGEDKRFYKHHGVDYFGIARAAIDWLQAGKAVSGASTITQQLARGAYDLQADCKRRGETSIERKIIEAFLAQRIETVYSKPEILEYYLNRIYFGSGFYGIRSASLGYFGKEPEALTDAECATIVGLIKNPSGLSPLNDIEACRVARNMVIARMMNLDMIRPAEAARMRAAPIALNPKPLQRGTSHLYERIATEIRSLLGEDALAQGGYTIRTSIDSTVQHAAEEKLEEMLRQAENHSGYQHPKRGTGDPKKWLQGGVFMVDQRSGGVIAHVGGRDYADVPFDVIELGRSPMGTAFFPFVYAAALERGLTPASKVDDEAMDNRAVMVGGREGILGEWGMEVSNPRYEGSVTLRRALESSKVAATVRVANQVGLDHVRSTSAGFALPVAEAELLPRLAVGWEPVSLKDLVRAYTAFADGGRLGPSQLWYVESIRDAQGSIRYERSVPHAVGETAVSQATAFQVHSILQGGMTRGSAQGVLDELVEKPFHGACKTGTTHDFSDVWTVGYNANVTCGVWMGFLNSGEPIYEGAFGRDLAMPVWTDAMNQAARNYGGRGIPQPASVVEVEICRVSGDRVTPYCYEQVEDPVTGAIRSRPAGIREFFRKGTENLPFCPVHSGSVAEDPSRGVLDMTALAVIDASPVRPKKPALLGDDPFHSIQMTEDDIPQIRVRRERTNVLDSFDLEDGLREMSLPRPGRLEIAPE</sequence>
<keyword evidence="12" id="KW-1133">Transmembrane helix</keyword>
<dbReference type="SUPFAM" id="SSF56601">
    <property type="entry name" value="beta-lactamase/transpeptidase-like"/>
    <property type="match status" value="1"/>
</dbReference>
<evidence type="ECO:0000256" key="11">
    <source>
        <dbReference type="ARBA" id="ARBA00049902"/>
    </source>
</evidence>
<dbReference type="Pfam" id="PF00912">
    <property type="entry name" value="Transgly"/>
    <property type="match status" value="1"/>
</dbReference>
<dbReference type="GO" id="GO:0008658">
    <property type="term" value="F:penicillin binding"/>
    <property type="evidence" value="ECO:0007669"/>
    <property type="project" value="InterPro"/>
</dbReference>
<evidence type="ECO:0000256" key="4">
    <source>
        <dbReference type="ARBA" id="ARBA00022645"/>
    </source>
</evidence>
<comment type="similarity">
    <text evidence="2">In the C-terminal section; belongs to the transpeptidase family.</text>
</comment>
<feature type="transmembrane region" description="Helical" evidence="12">
    <location>
        <begin position="21"/>
        <end position="42"/>
    </location>
</feature>
<dbReference type="AlphaFoldDB" id="A0A840V6C0"/>
<feature type="domain" description="Penicillin-binding protein transpeptidase" evidence="13">
    <location>
        <begin position="358"/>
        <end position="610"/>
    </location>
</feature>
<reference evidence="15 16" key="1">
    <citation type="submission" date="2020-08" db="EMBL/GenBank/DDBJ databases">
        <title>Genomic Encyclopedia of Type Strains, Phase IV (KMG-IV): sequencing the most valuable type-strain genomes for metagenomic binning, comparative biology and taxonomic classification.</title>
        <authorList>
            <person name="Goeker M."/>
        </authorList>
    </citation>
    <scope>NUCLEOTIDE SEQUENCE [LARGE SCALE GENOMIC DNA]</scope>
    <source>
        <strain evidence="15 16">YC6886</strain>
    </source>
</reference>
<dbReference type="Gene3D" id="1.10.3810.10">
    <property type="entry name" value="Biosynthetic peptidoglycan transglycosylase-like"/>
    <property type="match status" value="1"/>
</dbReference>
<feature type="domain" description="Glycosyl transferase family 51" evidence="14">
    <location>
        <begin position="81"/>
        <end position="256"/>
    </location>
</feature>
<evidence type="ECO:0000259" key="14">
    <source>
        <dbReference type="Pfam" id="PF00912"/>
    </source>
</evidence>
<dbReference type="Proteomes" id="UP000557717">
    <property type="component" value="Unassembled WGS sequence"/>
</dbReference>
<keyword evidence="16" id="KW-1185">Reference proteome</keyword>
<dbReference type="RefSeq" id="WP_184019724.1">
    <property type="nucleotide sequence ID" value="NZ_JACHFD010000013.1"/>
</dbReference>
<dbReference type="InterPro" id="IPR001460">
    <property type="entry name" value="PCN-bd_Tpept"/>
</dbReference>
<dbReference type="GO" id="GO:0006508">
    <property type="term" value="P:proteolysis"/>
    <property type="evidence" value="ECO:0007669"/>
    <property type="project" value="UniProtKB-KW"/>
</dbReference>
<name>A0A840V6C0_9BACT</name>
<keyword evidence="12" id="KW-0472">Membrane</keyword>